<evidence type="ECO:0000313" key="4">
    <source>
        <dbReference type="EMBL" id="ENV37894.1"/>
    </source>
</evidence>
<dbReference type="OrthoDB" id="9796129at2"/>
<dbReference type="AlphaFoldDB" id="N8ZVU3"/>
<dbReference type="SUPFAM" id="SSF55729">
    <property type="entry name" value="Acyl-CoA N-acyltransferases (Nat)"/>
    <property type="match status" value="1"/>
</dbReference>
<evidence type="ECO:0000256" key="1">
    <source>
        <dbReference type="ARBA" id="ARBA00022679"/>
    </source>
</evidence>
<evidence type="ECO:0000259" key="3">
    <source>
        <dbReference type="PROSITE" id="PS51186"/>
    </source>
</evidence>
<organism evidence="4 5">
    <name type="scientific">Acinetobacter venetianus (strain ATCC 31012 / DSM 23050 / BCRC 14357 / CCUG 45561 / CIP 110063 / KCTC 2702 / LMG 19082 / RAG-1)</name>
    <dbReference type="NCBI Taxonomy" id="1191460"/>
    <lineage>
        <taxon>Bacteria</taxon>
        <taxon>Pseudomonadati</taxon>
        <taxon>Pseudomonadota</taxon>
        <taxon>Gammaproteobacteria</taxon>
        <taxon>Moraxellales</taxon>
        <taxon>Moraxellaceae</taxon>
        <taxon>Acinetobacter</taxon>
    </lineage>
</organism>
<dbReference type="eggNOG" id="COG0456">
    <property type="taxonomic scope" value="Bacteria"/>
</dbReference>
<gene>
    <name evidence="4" type="ORF">F959_01415</name>
</gene>
<dbReference type="CDD" id="cd04301">
    <property type="entry name" value="NAT_SF"/>
    <property type="match status" value="1"/>
</dbReference>
<dbReference type="PANTHER" id="PTHR43420">
    <property type="entry name" value="ACETYLTRANSFERASE"/>
    <property type="match status" value="1"/>
</dbReference>
<keyword evidence="1" id="KW-0808">Transferase</keyword>
<dbReference type="InterPro" id="IPR000182">
    <property type="entry name" value="GNAT_dom"/>
</dbReference>
<protein>
    <recommendedName>
        <fullName evidence="3">N-acetyltransferase domain-containing protein</fullName>
    </recommendedName>
</protein>
<dbReference type="InterPro" id="IPR050680">
    <property type="entry name" value="YpeA/RimI_acetyltransf"/>
</dbReference>
<proteinExistence type="predicted"/>
<dbReference type="Pfam" id="PF00583">
    <property type="entry name" value="Acetyltransf_1"/>
    <property type="match status" value="1"/>
</dbReference>
<dbReference type="PATRIC" id="fig|1191460.12.peg.1398"/>
<name>N8ZVU3_ACIVR</name>
<dbReference type="GeneID" id="58194303"/>
<accession>N8ZVU3</accession>
<keyword evidence="5" id="KW-1185">Reference proteome</keyword>
<keyword evidence="2" id="KW-0012">Acyltransferase</keyword>
<dbReference type="InterPro" id="IPR016181">
    <property type="entry name" value="Acyl_CoA_acyltransferase"/>
</dbReference>
<dbReference type="Gene3D" id="3.40.630.30">
    <property type="match status" value="1"/>
</dbReference>
<sequence>MNYNLSNFEFRLTCEDDWEILKAIRLQSLFDSPDAFTATYATTEKYDEKEWRNRAAQRTNNQYILAIHNARAVGIVGGTLNSELEFNVIAMWVNPLFRGSGVADHLIVAVKKLAISKGHHRIVLSVSDHNLHAKNLYLKHGFQFISNLDGISLCSDTTDTKSQKMECFIKGIDLD</sequence>
<dbReference type="Proteomes" id="UP000018445">
    <property type="component" value="Unassembled WGS sequence"/>
</dbReference>
<dbReference type="EMBL" id="APPO01000009">
    <property type="protein sequence ID" value="ENV37894.1"/>
    <property type="molecule type" value="Genomic_DNA"/>
</dbReference>
<comment type="caution">
    <text evidence="4">The sequence shown here is derived from an EMBL/GenBank/DDBJ whole genome shotgun (WGS) entry which is preliminary data.</text>
</comment>
<feature type="domain" description="N-acetyltransferase" evidence="3">
    <location>
        <begin position="8"/>
        <end position="170"/>
    </location>
</feature>
<dbReference type="RefSeq" id="WP_004878614.1">
    <property type="nucleotide sequence ID" value="NZ_AKIQ01000041.1"/>
</dbReference>
<dbReference type="GO" id="GO:0016747">
    <property type="term" value="F:acyltransferase activity, transferring groups other than amino-acyl groups"/>
    <property type="evidence" value="ECO:0007669"/>
    <property type="project" value="InterPro"/>
</dbReference>
<dbReference type="HOGENOM" id="CLU_013985_19_3_6"/>
<dbReference type="PROSITE" id="PS51186">
    <property type="entry name" value="GNAT"/>
    <property type="match status" value="1"/>
</dbReference>
<evidence type="ECO:0000313" key="5">
    <source>
        <dbReference type="Proteomes" id="UP000018445"/>
    </source>
</evidence>
<reference evidence="4 5" key="1">
    <citation type="submission" date="2013-02" db="EMBL/GenBank/DDBJ databases">
        <title>The Genome Sequence of Acinetobacter venetianus CIP 110063.</title>
        <authorList>
            <consortium name="The Broad Institute Genome Sequencing Platform"/>
            <consortium name="The Broad Institute Genome Sequencing Center for Infectious Disease"/>
            <person name="Cerqueira G."/>
            <person name="Feldgarden M."/>
            <person name="Courvalin P."/>
            <person name="Perichon B."/>
            <person name="Grillot-Courvalin C."/>
            <person name="Clermont D."/>
            <person name="Rocha E."/>
            <person name="Yoon E.-J."/>
            <person name="Nemec A."/>
            <person name="Walker B."/>
            <person name="Young S.K."/>
            <person name="Zeng Q."/>
            <person name="Gargeya S."/>
            <person name="Fitzgerald M."/>
            <person name="Haas B."/>
            <person name="Abouelleil A."/>
            <person name="Alvarado L."/>
            <person name="Arachchi H.M."/>
            <person name="Berlin A.M."/>
            <person name="Chapman S.B."/>
            <person name="Dewar J."/>
            <person name="Goldberg J."/>
            <person name="Griggs A."/>
            <person name="Gujja S."/>
            <person name="Hansen M."/>
            <person name="Howarth C."/>
            <person name="Imamovic A."/>
            <person name="Larimer J."/>
            <person name="McCowan C."/>
            <person name="Murphy C."/>
            <person name="Neiman D."/>
            <person name="Pearson M."/>
            <person name="Priest M."/>
            <person name="Roberts A."/>
            <person name="Saif S."/>
            <person name="Shea T."/>
            <person name="Sisk P."/>
            <person name="Sykes S."/>
            <person name="Wortman J."/>
            <person name="Nusbaum C."/>
            <person name="Birren B."/>
        </authorList>
    </citation>
    <scope>NUCLEOTIDE SEQUENCE [LARGE SCALE GENOMIC DNA]</scope>
    <source>
        <strain evidence="5">ATCC 31012 / DSM 23050 / BCRC 14357 / CCUG 45561 / CIP 110063 / KCTC 2702 / LMG 19082 / RAG-1</strain>
    </source>
</reference>
<evidence type="ECO:0000256" key="2">
    <source>
        <dbReference type="ARBA" id="ARBA00023315"/>
    </source>
</evidence>